<name>A0A1F6G0F4_9BACT</name>
<accession>A0A1F6G0F4</accession>
<gene>
    <name evidence="1" type="ORF">A3H16_02590</name>
</gene>
<organism evidence="1 2">
    <name type="scientific">Candidatus Kaiserbacteria bacterium RIFCSPLOWO2_12_FULL_53_8</name>
    <dbReference type="NCBI Taxonomy" id="1798529"/>
    <lineage>
        <taxon>Bacteria</taxon>
        <taxon>Candidatus Kaiseribacteriota</taxon>
    </lineage>
</organism>
<dbReference type="Proteomes" id="UP000178601">
    <property type="component" value="Unassembled WGS sequence"/>
</dbReference>
<sequence>MDRKVLRQKAVLLRRQGRTYGEISRILGKIPKGTLSFWLHDVQLPLRGQRRRNRAVARQLGHARERAVHARSVLRREYFDALKANNMHLVMHMGNKEVAKLLLAMLYAAEGAKGKNTASLVFGNSDPRIIRIFLTFLRVCYRLDERKFRCTVQCRADTHSKTLERFWSRVTKIPLQQFYATSIDPRSIGKKSNKPAYKGVCRVQYFSAELFHDLMTVFELVSEKAS</sequence>
<dbReference type="AlphaFoldDB" id="A0A1F6G0F4"/>
<proteinExistence type="predicted"/>
<protein>
    <submittedName>
        <fullName evidence="1">Uncharacterized protein</fullName>
    </submittedName>
</protein>
<reference evidence="1 2" key="1">
    <citation type="journal article" date="2016" name="Nat. Commun.">
        <title>Thousands of microbial genomes shed light on interconnected biogeochemical processes in an aquifer system.</title>
        <authorList>
            <person name="Anantharaman K."/>
            <person name="Brown C.T."/>
            <person name="Hug L.A."/>
            <person name="Sharon I."/>
            <person name="Castelle C.J."/>
            <person name="Probst A.J."/>
            <person name="Thomas B.C."/>
            <person name="Singh A."/>
            <person name="Wilkins M.J."/>
            <person name="Karaoz U."/>
            <person name="Brodie E.L."/>
            <person name="Williams K.H."/>
            <person name="Hubbard S.S."/>
            <person name="Banfield J.F."/>
        </authorList>
    </citation>
    <scope>NUCLEOTIDE SEQUENCE [LARGE SCALE GENOMIC DNA]</scope>
</reference>
<evidence type="ECO:0000313" key="2">
    <source>
        <dbReference type="Proteomes" id="UP000178601"/>
    </source>
</evidence>
<comment type="caution">
    <text evidence="1">The sequence shown here is derived from an EMBL/GenBank/DDBJ whole genome shotgun (WGS) entry which is preliminary data.</text>
</comment>
<dbReference type="EMBL" id="MFMQ01000046">
    <property type="protein sequence ID" value="OGG91589.1"/>
    <property type="molecule type" value="Genomic_DNA"/>
</dbReference>
<evidence type="ECO:0000313" key="1">
    <source>
        <dbReference type="EMBL" id="OGG91589.1"/>
    </source>
</evidence>